<evidence type="ECO:0000313" key="2">
    <source>
        <dbReference type="Proteomes" id="UP000002574"/>
    </source>
</evidence>
<keyword evidence="2" id="KW-1185">Reference proteome</keyword>
<proteinExistence type="predicted"/>
<reference evidence="1 2" key="1">
    <citation type="journal article" date="2010" name="J. Bacteriol.">
        <title>Complete genome sequence of the thermophilic, obligately chemolithoautotrophic hydrogen-oxidizing bacterium Hydrogenobacter thermophilus TK-6.</title>
        <authorList>
            <person name="Arai H."/>
            <person name="Kanbe H."/>
            <person name="Ishii M."/>
            <person name="Igarashi Y."/>
        </authorList>
    </citation>
    <scope>NUCLEOTIDE SEQUENCE [LARGE SCALE GENOMIC DNA]</scope>
    <source>
        <strain evidence="2">DSM 6534 / IAM 12695 / TK-6 [Tokyo]</strain>
    </source>
</reference>
<evidence type="ECO:0000313" key="1">
    <source>
        <dbReference type="EMBL" id="BAI69909.1"/>
    </source>
</evidence>
<name>D3DJA7_HYDTT</name>
<dbReference type="AlphaFoldDB" id="D3DJA7"/>
<gene>
    <name evidence="1" type="ordered locus">HTH_1459</name>
</gene>
<protein>
    <recommendedName>
        <fullName evidence="3">Chemoreceptor zinc-binding domain-containing protein</fullName>
    </recommendedName>
</protein>
<dbReference type="KEGG" id="hth:HTH_1459"/>
<dbReference type="STRING" id="608538.HTH_1459"/>
<dbReference type="Proteomes" id="UP000002574">
    <property type="component" value="Chromosome"/>
</dbReference>
<sequence>MKKLYELINELSMLFANHVICMNNLRKAIREGEPFEHKDCHACNFGKMWDEEVASKIDAQNQKPEDKKAIEQAESISTELVQKLTELKIMSKVRQAM</sequence>
<dbReference type="EMBL" id="AP011112">
    <property type="protein sequence ID" value="BAI69909.1"/>
    <property type="molecule type" value="Genomic_DNA"/>
</dbReference>
<dbReference type="RefSeq" id="WP_012964089.1">
    <property type="nucleotide sequence ID" value="NC_013799.1"/>
</dbReference>
<evidence type="ECO:0008006" key="3">
    <source>
        <dbReference type="Google" id="ProtNLM"/>
    </source>
</evidence>
<accession>D3DJA7</accession>
<dbReference type="KEGG" id="hte:Hydth_1447"/>
<organism evidence="1 2">
    <name type="scientific">Hydrogenobacter thermophilus (strain DSM 6534 / IAM 12695 / TK-6)</name>
    <dbReference type="NCBI Taxonomy" id="608538"/>
    <lineage>
        <taxon>Bacteria</taxon>
        <taxon>Pseudomonadati</taxon>
        <taxon>Aquificota</taxon>
        <taxon>Aquificia</taxon>
        <taxon>Aquificales</taxon>
        <taxon>Aquificaceae</taxon>
        <taxon>Hydrogenobacter</taxon>
    </lineage>
</organism>